<feature type="region of interest" description="Disordered" evidence="3">
    <location>
        <begin position="1"/>
        <end position="26"/>
    </location>
</feature>
<feature type="domain" description="WHIM2" evidence="4">
    <location>
        <begin position="30"/>
        <end position="118"/>
    </location>
</feature>
<feature type="region of interest" description="Disordered" evidence="3">
    <location>
        <begin position="493"/>
        <end position="580"/>
    </location>
</feature>
<dbReference type="EMBL" id="LSYV01000002">
    <property type="protein sequence ID" value="KXZ56546.1"/>
    <property type="molecule type" value="Genomic_DNA"/>
</dbReference>
<keyword evidence="6" id="KW-1185">Reference proteome</keyword>
<organism evidence="5 6">
    <name type="scientific">Gonium pectorale</name>
    <name type="common">Green alga</name>
    <dbReference type="NCBI Taxonomy" id="33097"/>
    <lineage>
        <taxon>Eukaryota</taxon>
        <taxon>Viridiplantae</taxon>
        <taxon>Chlorophyta</taxon>
        <taxon>core chlorophytes</taxon>
        <taxon>Chlorophyceae</taxon>
        <taxon>CS clade</taxon>
        <taxon>Chlamydomonadales</taxon>
        <taxon>Volvocaceae</taxon>
        <taxon>Gonium</taxon>
    </lineage>
</organism>
<feature type="region of interest" description="Disordered" evidence="3">
    <location>
        <begin position="280"/>
        <end position="309"/>
    </location>
</feature>
<evidence type="ECO:0000256" key="2">
    <source>
        <dbReference type="ARBA" id="ARBA00023242"/>
    </source>
</evidence>
<dbReference type="OrthoDB" id="6159439at2759"/>
<dbReference type="STRING" id="33097.A0A150H2Z6"/>
<evidence type="ECO:0000313" key="6">
    <source>
        <dbReference type="Proteomes" id="UP000075714"/>
    </source>
</evidence>
<comment type="subcellular location">
    <subcellularLocation>
        <location evidence="1">Nucleus</location>
    </subcellularLocation>
</comment>
<dbReference type="PANTHER" id="PTHR36968:SF5">
    <property type="entry name" value="HOMEOBOX-DDT DOMAIN PROTEIN RLT2"/>
    <property type="match status" value="1"/>
</dbReference>
<dbReference type="AlphaFoldDB" id="A0A150H2Z6"/>
<protein>
    <recommendedName>
        <fullName evidence="4">WHIM2 domain-containing protein</fullName>
    </recommendedName>
</protein>
<dbReference type="InterPro" id="IPR044977">
    <property type="entry name" value="RLT1-3"/>
</dbReference>
<evidence type="ECO:0000313" key="5">
    <source>
        <dbReference type="EMBL" id="KXZ56546.1"/>
    </source>
</evidence>
<dbReference type="PANTHER" id="PTHR36968">
    <property type="entry name" value="HOMEOBOX-DDT DOMAIN PROTEIN RLT2"/>
    <property type="match status" value="1"/>
</dbReference>
<feature type="compositionally biased region" description="Low complexity" evidence="3">
    <location>
        <begin position="466"/>
        <end position="479"/>
    </location>
</feature>
<feature type="compositionally biased region" description="Acidic residues" evidence="3">
    <location>
        <begin position="535"/>
        <end position="580"/>
    </location>
</feature>
<proteinExistence type="predicted"/>
<gene>
    <name evidence="5" type="ORF">GPECTOR_1g490</name>
</gene>
<dbReference type="Pfam" id="PF15613">
    <property type="entry name" value="WSD"/>
    <property type="match status" value="1"/>
</dbReference>
<evidence type="ECO:0000256" key="3">
    <source>
        <dbReference type="SAM" id="MobiDB-lite"/>
    </source>
</evidence>
<keyword evidence="2" id="KW-0539">Nucleus</keyword>
<dbReference type="GO" id="GO:0005634">
    <property type="term" value="C:nucleus"/>
    <property type="evidence" value="ECO:0007669"/>
    <property type="project" value="UniProtKB-SubCell"/>
</dbReference>
<feature type="compositionally biased region" description="Gly residues" evidence="3">
    <location>
        <begin position="453"/>
        <end position="465"/>
    </location>
</feature>
<sequence>MHDTEAAGLLGRGGQSAAGPTPSIDEECAIRAEPLGSDRRYNRYWLFTPSAAPSTSTSASPADDPEAAAADAGWARLWVERAPDGAWQLLTTPEQFDALAASLDPRGAREGALAAAMGRVADRVKKCMPGGPVQPPMPFEAMPAESRAALDESLASRAEAVRLLAGACLAPGDDYTADVELPATDCARTRRLKRDMLRLEAALPAEAVDEGFERIAWAEAVRSAPNPAALRTCLGQLEAALLPSPDGTAPGLLATVFHRHPPLVRGAWVEVGREVATALPGPASKEILPPLERPDGAPPPPPSDEPLAWLPPTLPAIALRLLALDAAIVYRQGSPPGREVMAGYKYTVRPAPRDAQPVVVAAAGKAGDAVPPSSSALPLGVGGGAVLLTNVLADRGRVREASRRVPELPGTIMVLRAREFTLPVEAMRSSVAEAERQGLAAVPAAATGKGKGKAAGGKGGKGGDAAGAAAPAPKSYGSRSVVVVSGRGVAAPTKNKGAVKAKGTAPPPSAARVKPSGKGSRGKGAAAAAAPAAAEEPEPEEEAAPGPGAEDDDEAAAFLSDEEEDAQEEGYDDPYDSDYR</sequence>
<evidence type="ECO:0000259" key="4">
    <source>
        <dbReference type="Pfam" id="PF15613"/>
    </source>
</evidence>
<dbReference type="Proteomes" id="UP000075714">
    <property type="component" value="Unassembled WGS sequence"/>
</dbReference>
<comment type="caution">
    <text evidence="5">The sequence shown here is derived from an EMBL/GenBank/DDBJ whole genome shotgun (WGS) entry which is preliminary data.</text>
</comment>
<dbReference type="InterPro" id="IPR028941">
    <property type="entry name" value="WHIM2_dom"/>
</dbReference>
<accession>A0A150H2Z6</accession>
<feature type="compositionally biased region" description="Low complexity" evidence="3">
    <location>
        <begin position="524"/>
        <end position="534"/>
    </location>
</feature>
<name>A0A150H2Z6_GONPE</name>
<evidence type="ECO:0000256" key="1">
    <source>
        <dbReference type="ARBA" id="ARBA00004123"/>
    </source>
</evidence>
<reference evidence="6" key="1">
    <citation type="journal article" date="2016" name="Nat. Commun.">
        <title>The Gonium pectorale genome demonstrates co-option of cell cycle regulation during the evolution of multicellularity.</title>
        <authorList>
            <person name="Hanschen E.R."/>
            <person name="Marriage T.N."/>
            <person name="Ferris P.J."/>
            <person name="Hamaji T."/>
            <person name="Toyoda A."/>
            <person name="Fujiyama A."/>
            <person name="Neme R."/>
            <person name="Noguchi H."/>
            <person name="Minakuchi Y."/>
            <person name="Suzuki M."/>
            <person name="Kawai-Toyooka H."/>
            <person name="Smith D.R."/>
            <person name="Sparks H."/>
            <person name="Anderson J."/>
            <person name="Bakaric R."/>
            <person name="Luria V."/>
            <person name="Karger A."/>
            <person name="Kirschner M.W."/>
            <person name="Durand P.M."/>
            <person name="Michod R.E."/>
            <person name="Nozaki H."/>
            <person name="Olson B.J."/>
        </authorList>
    </citation>
    <scope>NUCLEOTIDE SEQUENCE [LARGE SCALE GENOMIC DNA]</scope>
    <source>
        <strain evidence="6">NIES-2863</strain>
    </source>
</reference>
<feature type="region of interest" description="Disordered" evidence="3">
    <location>
        <begin position="443"/>
        <end position="479"/>
    </location>
</feature>
<dbReference type="GO" id="GO:0006357">
    <property type="term" value="P:regulation of transcription by RNA polymerase II"/>
    <property type="evidence" value="ECO:0007669"/>
    <property type="project" value="InterPro"/>
</dbReference>